<dbReference type="InterPro" id="IPR015947">
    <property type="entry name" value="PUA-like_sf"/>
</dbReference>
<evidence type="ECO:0000313" key="2">
    <source>
        <dbReference type="EMBL" id="PTI75857.1"/>
    </source>
</evidence>
<dbReference type="AlphaFoldDB" id="A0A9Q6HP63"/>
<dbReference type="InterPro" id="IPR016645">
    <property type="entry name" value="UCP016134"/>
</dbReference>
<feature type="domain" description="ASCH" evidence="1">
    <location>
        <begin position="5"/>
        <end position="114"/>
    </location>
</feature>
<evidence type="ECO:0000259" key="1">
    <source>
        <dbReference type="SMART" id="SM01022"/>
    </source>
</evidence>
<dbReference type="Gene3D" id="2.30.130.30">
    <property type="entry name" value="Hypothetical protein"/>
    <property type="match status" value="1"/>
</dbReference>
<dbReference type="InterPro" id="IPR007374">
    <property type="entry name" value="ASCH_domain"/>
</dbReference>
<comment type="caution">
    <text evidence="2">The sequence shown here is derived from an EMBL/GenBank/DDBJ whole genome shotgun (WGS) entry which is preliminary data.</text>
</comment>
<evidence type="ECO:0000313" key="3">
    <source>
        <dbReference type="Proteomes" id="UP000241960"/>
    </source>
</evidence>
<dbReference type="SUPFAM" id="SSF88697">
    <property type="entry name" value="PUA domain-like"/>
    <property type="match status" value="1"/>
</dbReference>
<gene>
    <name evidence="2" type="ORF">BU058_06315</name>
</gene>
<organism evidence="2 3">
    <name type="scientific">Staphylococcus succinus</name>
    <dbReference type="NCBI Taxonomy" id="61015"/>
    <lineage>
        <taxon>Bacteria</taxon>
        <taxon>Bacillati</taxon>
        <taxon>Bacillota</taxon>
        <taxon>Bacilli</taxon>
        <taxon>Bacillales</taxon>
        <taxon>Staphylococcaceae</taxon>
        <taxon>Staphylococcus</taxon>
    </lineage>
</organism>
<dbReference type="PIRSF" id="PIRSF016134">
    <property type="entry name" value="UCP016134"/>
    <property type="match status" value="1"/>
</dbReference>
<sequence>MDHNMKLYDKPFQLIKNGSKTIEVRLNDKKRQEVQAGDFIVFENIEKNQSIKVEVLKVIQYISFQALLKEYSNKEIGMDEKMQLSQKLAQIYQIYSQTDELNYGALALKIRVVSK</sequence>
<dbReference type="Proteomes" id="UP000241960">
    <property type="component" value="Unassembled WGS sequence"/>
</dbReference>
<name>A0A9Q6HP63_9STAP</name>
<dbReference type="SMART" id="SM01022">
    <property type="entry name" value="ASCH"/>
    <property type="match status" value="1"/>
</dbReference>
<reference evidence="2 3" key="1">
    <citation type="journal article" date="2016" name="Front. Microbiol.">
        <title>Comprehensive Phylogenetic Analysis of Bovine Non-aureus Staphylococci Species Based on Whole-Genome Sequencing.</title>
        <authorList>
            <person name="Naushad S."/>
            <person name="Barkema H.W."/>
            <person name="Luby C."/>
            <person name="Condas L.A."/>
            <person name="Nobrega D.B."/>
            <person name="Carson D.A."/>
            <person name="De Buck J."/>
        </authorList>
    </citation>
    <scope>NUCLEOTIDE SEQUENCE [LARGE SCALE GENOMIC DNA]</scope>
    <source>
        <strain evidence="2 3">SNUC 1231</strain>
    </source>
</reference>
<dbReference type="EMBL" id="PZFQ01000016">
    <property type="protein sequence ID" value="PTI75857.1"/>
    <property type="molecule type" value="Genomic_DNA"/>
</dbReference>
<protein>
    <submittedName>
        <fullName evidence="2">ASCH domain-containing protein</fullName>
    </submittedName>
</protein>
<accession>A0A9Q6HP63</accession>
<proteinExistence type="predicted"/>
<dbReference type="Pfam" id="PF04266">
    <property type="entry name" value="ASCH"/>
    <property type="match status" value="1"/>
</dbReference>
<dbReference type="RefSeq" id="WP_073505624.1">
    <property type="nucleotide sequence ID" value="NZ_CP018199.1"/>
</dbReference>